<feature type="compositionally biased region" description="Polar residues" evidence="1">
    <location>
        <begin position="1"/>
        <end position="30"/>
    </location>
</feature>
<proteinExistence type="predicted"/>
<evidence type="ECO:0000313" key="4">
    <source>
        <dbReference type="Proteomes" id="UP001498398"/>
    </source>
</evidence>
<keyword evidence="2" id="KW-0472">Membrane</keyword>
<keyword evidence="2" id="KW-0812">Transmembrane</keyword>
<feature type="transmembrane region" description="Helical" evidence="2">
    <location>
        <begin position="38"/>
        <end position="65"/>
    </location>
</feature>
<keyword evidence="4" id="KW-1185">Reference proteome</keyword>
<organism evidence="3 4">
    <name type="scientific">Marasmiellus scandens</name>
    <dbReference type="NCBI Taxonomy" id="2682957"/>
    <lineage>
        <taxon>Eukaryota</taxon>
        <taxon>Fungi</taxon>
        <taxon>Dikarya</taxon>
        <taxon>Basidiomycota</taxon>
        <taxon>Agaricomycotina</taxon>
        <taxon>Agaricomycetes</taxon>
        <taxon>Agaricomycetidae</taxon>
        <taxon>Agaricales</taxon>
        <taxon>Marasmiineae</taxon>
        <taxon>Omphalotaceae</taxon>
        <taxon>Marasmiellus</taxon>
    </lineage>
</organism>
<sequence>MSSQSERSETPTPLSSTVDETTSLLSNGQKPSDHQKSYGWPVILVSVLGLAIGIAILVCLLILLITGRRNPQSASTAAWANLTASEICHSIGIREYSASLVDVTDGWDPIVICNQTSITIHGKRIEKPVSCTFNSAGLAQGSWLVDYKEQGCFPTWSVIHYGDCVDYGTRSYYAHLDYVPPGLSHLESCKATSADFHGESLAPDRCELVVDPASQDGRLVVRGDWVVGFEEDECIPTWQGAMADQCVSYATRSYHADLNIPRGLEKVASSLCSGIPTSIHSRDLFPTRCEALGGSPEAVVRGYWDVDFAEPGCMPEWTNIRADDQCSAYDSKRYTAILSGVPKELDSLKTCRQVPQEFSGVEKKPKFCDWDDHQDKVVGSWFLGVAECRPDLKDIKDYGCIEREDGYRRIEGEVVDIGKDEDWYKLCTTMPYHSNGETHFPFQCESRTSWGITRRYALYNIPSLRCRNPEPGNESE</sequence>
<reference evidence="3 4" key="1">
    <citation type="submission" date="2024-01" db="EMBL/GenBank/DDBJ databases">
        <title>A draft genome for the cacao thread blight pathogen Marasmiellus scandens.</title>
        <authorList>
            <person name="Baruah I.K."/>
            <person name="Leung J."/>
            <person name="Bukari Y."/>
            <person name="Amoako-Attah I."/>
            <person name="Meinhardt L.W."/>
            <person name="Bailey B.A."/>
            <person name="Cohen S.P."/>
        </authorList>
    </citation>
    <scope>NUCLEOTIDE SEQUENCE [LARGE SCALE GENOMIC DNA]</scope>
    <source>
        <strain evidence="3 4">GH-19</strain>
    </source>
</reference>
<evidence type="ECO:0000313" key="3">
    <source>
        <dbReference type="EMBL" id="KAK7446729.1"/>
    </source>
</evidence>
<keyword evidence="2" id="KW-1133">Transmembrane helix</keyword>
<name>A0ABR1J0Y1_9AGAR</name>
<dbReference type="EMBL" id="JBANRG010000043">
    <property type="protein sequence ID" value="KAK7446729.1"/>
    <property type="molecule type" value="Genomic_DNA"/>
</dbReference>
<evidence type="ECO:0000256" key="1">
    <source>
        <dbReference type="SAM" id="MobiDB-lite"/>
    </source>
</evidence>
<evidence type="ECO:0000256" key="2">
    <source>
        <dbReference type="SAM" id="Phobius"/>
    </source>
</evidence>
<gene>
    <name evidence="3" type="ORF">VKT23_014425</name>
</gene>
<dbReference type="Proteomes" id="UP001498398">
    <property type="component" value="Unassembled WGS sequence"/>
</dbReference>
<feature type="region of interest" description="Disordered" evidence="1">
    <location>
        <begin position="1"/>
        <end position="35"/>
    </location>
</feature>
<protein>
    <submittedName>
        <fullName evidence="3">Uncharacterized protein</fullName>
    </submittedName>
</protein>
<comment type="caution">
    <text evidence="3">The sequence shown here is derived from an EMBL/GenBank/DDBJ whole genome shotgun (WGS) entry which is preliminary data.</text>
</comment>
<accession>A0ABR1J0Y1</accession>